<organism evidence="2 3">
    <name type="scientific">Linum tenue</name>
    <dbReference type="NCBI Taxonomy" id="586396"/>
    <lineage>
        <taxon>Eukaryota</taxon>
        <taxon>Viridiplantae</taxon>
        <taxon>Streptophyta</taxon>
        <taxon>Embryophyta</taxon>
        <taxon>Tracheophyta</taxon>
        <taxon>Spermatophyta</taxon>
        <taxon>Magnoliopsida</taxon>
        <taxon>eudicotyledons</taxon>
        <taxon>Gunneridae</taxon>
        <taxon>Pentapetalae</taxon>
        <taxon>rosids</taxon>
        <taxon>fabids</taxon>
        <taxon>Malpighiales</taxon>
        <taxon>Linaceae</taxon>
        <taxon>Linum</taxon>
    </lineage>
</organism>
<name>A0AAV0LQF9_9ROSI</name>
<evidence type="ECO:0008006" key="4">
    <source>
        <dbReference type="Google" id="ProtNLM"/>
    </source>
</evidence>
<evidence type="ECO:0000313" key="2">
    <source>
        <dbReference type="EMBL" id="CAI0436405.1"/>
    </source>
</evidence>
<protein>
    <recommendedName>
        <fullName evidence="4">RNI-like superfamily protein</fullName>
    </recommendedName>
</protein>
<keyword evidence="3" id="KW-1185">Reference proteome</keyword>
<dbReference type="EMBL" id="CAMGYJ010000006">
    <property type="protein sequence ID" value="CAI0436405.1"/>
    <property type="molecule type" value="Genomic_DNA"/>
</dbReference>
<feature type="compositionally biased region" description="Low complexity" evidence="1">
    <location>
        <begin position="21"/>
        <end position="39"/>
    </location>
</feature>
<proteinExistence type="predicted"/>
<feature type="region of interest" description="Disordered" evidence="1">
    <location>
        <begin position="1"/>
        <end position="44"/>
    </location>
</feature>
<comment type="caution">
    <text evidence="2">The sequence shown here is derived from an EMBL/GenBank/DDBJ whole genome shotgun (WGS) entry which is preliminary data.</text>
</comment>
<dbReference type="InterPro" id="IPR032675">
    <property type="entry name" value="LRR_dom_sf"/>
</dbReference>
<reference evidence="2" key="1">
    <citation type="submission" date="2022-08" db="EMBL/GenBank/DDBJ databases">
        <authorList>
            <person name="Gutierrez-Valencia J."/>
        </authorList>
    </citation>
    <scope>NUCLEOTIDE SEQUENCE</scope>
</reference>
<accession>A0AAV0LQF9</accession>
<sequence length="362" mass="40035">MEKRKPTEETVSASLKKLDLSSTASNPNSSRSISTLQSSRFRREKGRPPSLVSLCVGVLGRHLEDVIGELREISVGFPAHIKLAIVAIARRRKLLNDDLILSLVDSSWEILDISGSDVTDTCLAEVSKICSRIRAVDIRFVVVYITLSFCSRCFQITPAGVSELVQHCKLLNTLRWGGCPRSNYTARRSLGILKPELIDLEGDSWEELDAAEIAHGAESLRWLLWPMIDNDSQETLATECPRIIVNPKPSPLGFRGFDVPIEAHSDTALDDSIVKDISPTTWAVGGFAPRSISPCISGTPGIELSMAERFRLAFLDRDTRLAPKRAKNARQRQRRAEREMLMSSTNAKAIALASRATKSFHG</sequence>
<dbReference type="AlphaFoldDB" id="A0AAV0LQF9"/>
<evidence type="ECO:0000256" key="1">
    <source>
        <dbReference type="SAM" id="MobiDB-lite"/>
    </source>
</evidence>
<dbReference type="Proteomes" id="UP001154282">
    <property type="component" value="Unassembled WGS sequence"/>
</dbReference>
<dbReference type="Gene3D" id="3.80.10.10">
    <property type="entry name" value="Ribonuclease Inhibitor"/>
    <property type="match status" value="1"/>
</dbReference>
<gene>
    <name evidence="2" type="ORF">LITE_LOCUS25079</name>
</gene>
<evidence type="ECO:0000313" key="3">
    <source>
        <dbReference type="Proteomes" id="UP001154282"/>
    </source>
</evidence>